<keyword evidence="1" id="KW-0472">Membrane</keyword>
<sequence>MSAPTPPLKNVLALIGLLFLAALSRLLPHPPNFVPVGAMALFGAAVLPQRWLAVVLPLLAFYLSDVVLNNTVYAAYFSGFYWGVDLWVYGGVALMVVLGLGLLRQRSFSWLRIGGAAVAATLVFFLVTNFGVWAAGGMYPKSGAGLLLAYAAGLPFLLNSLLANLLFSGAMFGVARYFGWLEQDRVRATASLRA</sequence>
<organism evidence="2 3">
    <name type="scientific">Neolewinella lacunae</name>
    <dbReference type="NCBI Taxonomy" id="1517758"/>
    <lineage>
        <taxon>Bacteria</taxon>
        <taxon>Pseudomonadati</taxon>
        <taxon>Bacteroidota</taxon>
        <taxon>Saprospiria</taxon>
        <taxon>Saprospirales</taxon>
        <taxon>Lewinellaceae</taxon>
        <taxon>Neolewinella</taxon>
    </lineage>
</organism>
<feature type="transmembrane region" description="Helical" evidence="1">
    <location>
        <begin position="86"/>
        <end position="103"/>
    </location>
</feature>
<evidence type="ECO:0000256" key="1">
    <source>
        <dbReference type="SAM" id="Phobius"/>
    </source>
</evidence>
<keyword evidence="1" id="KW-1133">Transmembrane helix</keyword>
<keyword evidence="1" id="KW-0812">Transmembrane</keyword>
<name>A0A923TF66_9BACT</name>
<comment type="caution">
    <text evidence="2">The sequence shown here is derived from an EMBL/GenBank/DDBJ whole genome shotgun (WGS) entry which is preliminary data.</text>
</comment>
<evidence type="ECO:0000313" key="3">
    <source>
        <dbReference type="Proteomes" id="UP000650081"/>
    </source>
</evidence>
<feature type="transmembrane region" description="Helical" evidence="1">
    <location>
        <begin position="110"/>
        <end position="135"/>
    </location>
</feature>
<dbReference type="Proteomes" id="UP000650081">
    <property type="component" value="Unassembled WGS sequence"/>
</dbReference>
<evidence type="ECO:0000313" key="2">
    <source>
        <dbReference type="EMBL" id="MBC6996672.1"/>
    </source>
</evidence>
<dbReference type="AlphaFoldDB" id="A0A923TF66"/>
<gene>
    <name evidence="2" type="ORF">H9S92_21045</name>
</gene>
<dbReference type="RefSeq" id="WP_187468674.1">
    <property type="nucleotide sequence ID" value="NZ_JACSIT010000153.1"/>
</dbReference>
<reference evidence="2" key="1">
    <citation type="submission" date="2020-08" db="EMBL/GenBank/DDBJ databases">
        <title>Lewinella bacteria from marine environments.</title>
        <authorList>
            <person name="Zhong Y."/>
        </authorList>
    </citation>
    <scope>NUCLEOTIDE SEQUENCE</scope>
    <source>
        <strain evidence="2">KCTC 42187</strain>
    </source>
</reference>
<dbReference type="InterPro" id="IPR046487">
    <property type="entry name" value="DUF6580"/>
</dbReference>
<keyword evidence="3" id="KW-1185">Reference proteome</keyword>
<feature type="transmembrane region" description="Helical" evidence="1">
    <location>
        <begin position="34"/>
        <end position="52"/>
    </location>
</feature>
<dbReference type="EMBL" id="JACSIT010000153">
    <property type="protein sequence ID" value="MBC6996672.1"/>
    <property type="molecule type" value="Genomic_DNA"/>
</dbReference>
<protein>
    <submittedName>
        <fullName evidence="2">Uncharacterized protein</fullName>
    </submittedName>
</protein>
<proteinExistence type="predicted"/>
<dbReference type="Pfam" id="PF20221">
    <property type="entry name" value="DUF6580"/>
    <property type="match status" value="1"/>
</dbReference>
<accession>A0A923TF66</accession>
<feature type="transmembrane region" description="Helical" evidence="1">
    <location>
        <begin position="147"/>
        <end position="167"/>
    </location>
</feature>